<feature type="compositionally biased region" description="Basic residues" evidence="1">
    <location>
        <begin position="37"/>
        <end position="50"/>
    </location>
</feature>
<feature type="compositionally biased region" description="Basic and acidic residues" evidence="1">
    <location>
        <begin position="7"/>
        <end position="20"/>
    </location>
</feature>
<comment type="caution">
    <text evidence="2">The sequence shown here is derived from an EMBL/GenBank/DDBJ whole genome shotgun (WGS) entry which is preliminary data.</text>
</comment>
<dbReference type="EMBL" id="LMTR01000066">
    <property type="protein sequence ID" value="KWT67089.1"/>
    <property type="molecule type" value="Genomic_DNA"/>
</dbReference>
<sequence length="50" mass="5606">MAIVSDRGNDAHSRDDDTSHPHIPLRPALMTPAGNFLRRKRARNGTKIKN</sequence>
<dbReference type="AlphaFoldDB" id="A0A109BEE6"/>
<dbReference type="Proteomes" id="UP000059074">
    <property type="component" value="Unassembled WGS sequence"/>
</dbReference>
<reference evidence="2 3" key="1">
    <citation type="submission" date="2015-10" db="EMBL/GenBank/DDBJ databases">
        <title>Transcriptomic analysis of a linuron degrading triple-species bacterial consortium.</title>
        <authorList>
            <person name="Albers P."/>
        </authorList>
    </citation>
    <scope>NUCLEOTIDE SEQUENCE [LARGE SCALE GENOMIC DNA]</scope>
    <source>
        <strain evidence="2 3">WDL6</strain>
    </source>
</reference>
<feature type="region of interest" description="Disordered" evidence="1">
    <location>
        <begin position="1"/>
        <end position="50"/>
    </location>
</feature>
<accession>A0A109BEE6</accession>
<name>A0A109BEE6_HYPSL</name>
<evidence type="ECO:0000313" key="2">
    <source>
        <dbReference type="EMBL" id="KWT67089.1"/>
    </source>
</evidence>
<protein>
    <submittedName>
        <fullName evidence="2">Uncharacterized protein</fullName>
    </submittedName>
</protein>
<organism evidence="2 3">
    <name type="scientific">Hyphomicrobium sulfonivorans</name>
    <dbReference type="NCBI Taxonomy" id="121290"/>
    <lineage>
        <taxon>Bacteria</taxon>
        <taxon>Pseudomonadati</taxon>
        <taxon>Pseudomonadota</taxon>
        <taxon>Alphaproteobacteria</taxon>
        <taxon>Hyphomicrobiales</taxon>
        <taxon>Hyphomicrobiaceae</taxon>
        <taxon>Hyphomicrobium</taxon>
    </lineage>
</organism>
<evidence type="ECO:0000256" key="1">
    <source>
        <dbReference type="SAM" id="MobiDB-lite"/>
    </source>
</evidence>
<proteinExistence type="predicted"/>
<evidence type="ECO:0000313" key="3">
    <source>
        <dbReference type="Proteomes" id="UP000059074"/>
    </source>
</evidence>
<keyword evidence="3" id="KW-1185">Reference proteome</keyword>
<gene>
    <name evidence="2" type="ORF">APY04_2076</name>
</gene>